<evidence type="ECO:0000313" key="2">
    <source>
        <dbReference type="Proteomes" id="UP000566711"/>
    </source>
</evidence>
<dbReference type="InterPro" id="IPR047700">
    <property type="entry name" value="NrtS-like"/>
</dbReference>
<dbReference type="Proteomes" id="UP000566711">
    <property type="component" value="Unassembled WGS sequence"/>
</dbReference>
<dbReference type="NCBIfam" id="NF038050">
    <property type="entry name" value="NrtS"/>
    <property type="match status" value="1"/>
</dbReference>
<name>A0A7W2EEJ1_9BURK</name>
<organism evidence="1 2">
    <name type="scientific">Rugamonas fusca</name>
    <dbReference type="NCBI Taxonomy" id="2758568"/>
    <lineage>
        <taxon>Bacteria</taxon>
        <taxon>Pseudomonadati</taxon>
        <taxon>Pseudomonadota</taxon>
        <taxon>Betaproteobacteria</taxon>
        <taxon>Burkholderiales</taxon>
        <taxon>Oxalobacteraceae</taxon>
        <taxon>Telluria group</taxon>
        <taxon>Rugamonas</taxon>
    </lineage>
</organism>
<dbReference type="RefSeq" id="WP_182213552.1">
    <property type="nucleotide sequence ID" value="NZ_JACEZS010000001.1"/>
</dbReference>
<reference evidence="1 2" key="1">
    <citation type="submission" date="2020-07" db="EMBL/GenBank/DDBJ databases">
        <title>Novel species isolated from subtropical streams in China.</title>
        <authorList>
            <person name="Lu H."/>
        </authorList>
    </citation>
    <scope>NUCLEOTIDE SEQUENCE [LARGE SCALE GENOMIC DNA]</scope>
    <source>
        <strain evidence="1 2">FT3S</strain>
    </source>
</reference>
<dbReference type="EMBL" id="JACEZS010000001">
    <property type="protein sequence ID" value="MBA5604210.1"/>
    <property type="molecule type" value="Genomic_DNA"/>
</dbReference>
<keyword evidence="2" id="KW-1185">Reference proteome</keyword>
<sequence length="76" mass="8181">MKALLHIAFSSPIIRSAISVSLVVGTILNVINQGERIFDGADIAWFHLALNYVVPYCVSSFSAAKSEITRSGNDGK</sequence>
<evidence type="ECO:0000313" key="1">
    <source>
        <dbReference type="EMBL" id="MBA5604210.1"/>
    </source>
</evidence>
<comment type="caution">
    <text evidence="1">The sequence shown here is derived from an EMBL/GenBank/DDBJ whole genome shotgun (WGS) entry which is preliminary data.</text>
</comment>
<protein>
    <submittedName>
        <fullName evidence="1">Nitrate/nitrite transporter NrtS</fullName>
    </submittedName>
</protein>
<dbReference type="AlphaFoldDB" id="A0A7W2EEJ1"/>
<gene>
    <name evidence="1" type="primary">nrtS</name>
    <name evidence="1" type="ORF">H3H36_02380</name>
</gene>
<proteinExistence type="predicted"/>
<accession>A0A7W2EEJ1</accession>